<gene>
    <name evidence="2" type="ORF">US40_C0004G0022</name>
</gene>
<dbReference type="Gene3D" id="2.60.40.680">
    <property type="match status" value="1"/>
</dbReference>
<evidence type="ECO:0000313" key="3">
    <source>
        <dbReference type="Proteomes" id="UP000034917"/>
    </source>
</evidence>
<name>A0A0G0G7G6_9BACT</name>
<evidence type="ECO:0000313" key="2">
    <source>
        <dbReference type="EMBL" id="KKQ25987.1"/>
    </source>
</evidence>
<dbReference type="EMBL" id="LBSV01000004">
    <property type="protein sequence ID" value="KKQ25987.1"/>
    <property type="molecule type" value="Genomic_DNA"/>
</dbReference>
<feature type="transmembrane region" description="Helical" evidence="1">
    <location>
        <begin position="12"/>
        <end position="30"/>
    </location>
</feature>
<proteinExistence type="predicted"/>
<protein>
    <recommendedName>
        <fullName evidence="4">Cohesin domain-containing protein</fullName>
    </recommendedName>
</protein>
<accession>A0A0G0G7G6</accession>
<keyword evidence="1" id="KW-0812">Transmembrane</keyword>
<dbReference type="AlphaFoldDB" id="A0A0G0G7G6"/>
<dbReference type="Proteomes" id="UP000034917">
    <property type="component" value="Unassembled WGS sequence"/>
</dbReference>
<evidence type="ECO:0000256" key="1">
    <source>
        <dbReference type="SAM" id="Phobius"/>
    </source>
</evidence>
<organism evidence="2 3">
    <name type="scientific">Candidatus Roizmanbacteria bacterium GW2011_GWC2_37_13</name>
    <dbReference type="NCBI Taxonomy" id="1618486"/>
    <lineage>
        <taxon>Bacteria</taxon>
        <taxon>Candidatus Roizmaniibacteriota</taxon>
    </lineage>
</organism>
<sequence length="205" mass="23408">MENTENKNKIFKYLLVVFFAVFVGTGIFLMTSSKTKPEVVDSIKTEEESETTIKRDNLVIPTLTPKETSQTIVSESTTNSYKVGDQVIFYLTAETGEKNIVGYDTVLYFDPLAFDFVKAESLQTDYRIYDYKRDNYLTLTALKDLQSPASPLNQARLVRLVFQAKQKGRYNFSLLPEYDKVKTDFVTENTEVLSPALNELTVEVK</sequence>
<reference evidence="2 3" key="1">
    <citation type="journal article" date="2015" name="Nature">
        <title>rRNA introns, odd ribosomes, and small enigmatic genomes across a large radiation of phyla.</title>
        <authorList>
            <person name="Brown C.T."/>
            <person name="Hug L.A."/>
            <person name="Thomas B.C."/>
            <person name="Sharon I."/>
            <person name="Castelle C.J."/>
            <person name="Singh A."/>
            <person name="Wilkins M.J."/>
            <person name="Williams K.H."/>
            <person name="Banfield J.F."/>
        </authorList>
    </citation>
    <scope>NUCLEOTIDE SEQUENCE [LARGE SCALE GENOMIC DNA]</scope>
</reference>
<keyword evidence="1" id="KW-0472">Membrane</keyword>
<keyword evidence="1" id="KW-1133">Transmembrane helix</keyword>
<comment type="caution">
    <text evidence="2">The sequence shown here is derived from an EMBL/GenBank/DDBJ whole genome shotgun (WGS) entry which is preliminary data.</text>
</comment>
<evidence type="ECO:0008006" key="4">
    <source>
        <dbReference type="Google" id="ProtNLM"/>
    </source>
</evidence>